<evidence type="ECO:0000256" key="1">
    <source>
        <dbReference type="ARBA" id="ARBA00022884"/>
    </source>
</evidence>
<dbReference type="OrthoDB" id="9797519at2"/>
<dbReference type="PATRIC" id="fig|1423777.3.peg.1937"/>
<dbReference type="InterPro" id="IPR035920">
    <property type="entry name" value="YhbY-like_sf"/>
</dbReference>
<dbReference type="EMBL" id="AZEH01000039">
    <property type="protein sequence ID" value="KRL04743.1"/>
    <property type="molecule type" value="Genomic_DNA"/>
</dbReference>
<evidence type="ECO:0000313" key="4">
    <source>
        <dbReference type="EMBL" id="KRL04743.1"/>
    </source>
</evidence>
<comment type="caution">
    <text evidence="4">The sequence shown here is derived from an EMBL/GenBank/DDBJ whole genome shotgun (WGS) entry which is preliminary data.</text>
</comment>
<gene>
    <name evidence="4" type="ORF">FD46_GL001880</name>
</gene>
<dbReference type="PANTHER" id="PTHR40065">
    <property type="entry name" value="RNA-BINDING PROTEIN YHBY"/>
    <property type="match status" value="1"/>
</dbReference>
<dbReference type="InterPro" id="IPR051925">
    <property type="entry name" value="RNA-binding_domain"/>
</dbReference>
<dbReference type="Proteomes" id="UP000051686">
    <property type="component" value="Unassembled WGS sequence"/>
</dbReference>
<dbReference type="SUPFAM" id="SSF75471">
    <property type="entry name" value="YhbY-like"/>
    <property type="match status" value="1"/>
</dbReference>
<proteinExistence type="predicted"/>
<dbReference type="InterPro" id="IPR017924">
    <property type="entry name" value="RNA-binding_YhbY"/>
</dbReference>
<organism evidence="4 5">
    <name type="scientific">Liquorilactobacillus oeni DSM 19972</name>
    <dbReference type="NCBI Taxonomy" id="1423777"/>
    <lineage>
        <taxon>Bacteria</taxon>
        <taxon>Bacillati</taxon>
        <taxon>Bacillota</taxon>
        <taxon>Bacilli</taxon>
        <taxon>Lactobacillales</taxon>
        <taxon>Lactobacillaceae</taxon>
        <taxon>Liquorilactobacillus</taxon>
    </lineage>
</organism>
<keyword evidence="5" id="KW-1185">Reference proteome</keyword>
<dbReference type="AlphaFoldDB" id="A0A0R1M933"/>
<dbReference type="PANTHER" id="PTHR40065:SF3">
    <property type="entry name" value="RNA-BINDING PROTEIN YHBY"/>
    <property type="match status" value="1"/>
</dbReference>
<dbReference type="GO" id="GO:0003723">
    <property type="term" value="F:RNA binding"/>
    <property type="evidence" value="ECO:0007669"/>
    <property type="project" value="UniProtKB-UniRule"/>
</dbReference>
<dbReference type="PROSITE" id="PS51295">
    <property type="entry name" value="CRM"/>
    <property type="match status" value="1"/>
</dbReference>
<evidence type="ECO:0000313" key="5">
    <source>
        <dbReference type="Proteomes" id="UP000051686"/>
    </source>
</evidence>
<evidence type="ECO:0000256" key="2">
    <source>
        <dbReference type="PROSITE-ProRule" id="PRU00626"/>
    </source>
</evidence>
<feature type="domain" description="CRM" evidence="3">
    <location>
        <begin position="1"/>
        <end position="96"/>
    </location>
</feature>
<reference evidence="4 5" key="1">
    <citation type="journal article" date="2015" name="Genome Announc.">
        <title>Expanding the biotechnology potential of lactobacilli through comparative genomics of 213 strains and associated genera.</title>
        <authorList>
            <person name="Sun Z."/>
            <person name="Harris H.M."/>
            <person name="McCann A."/>
            <person name="Guo C."/>
            <person name="Argimon S."/>
            <person name="Zhang W."/>
            <person name="Yang X."/>
            <person name="Jeffery I.B."/>
            <person name="Cooney J.C."/>
            <person name="Kagawa T.F."/>
            <person name="Liu W."/>
            <person name="Song Y."/>
            <person name="Salvetti E."/>
            <person name="Wrobel A."/>
            <person name="Rasinkangas P."/>
            <person name="Parkhill J."/>
            <person name="Rea M.C."/>
            <person name="O'Sullivan O."/>
            <person name="Ritari J."/>
            <person name="Douillard F.P."/>
            <person name="Paul Ross R."/>
            <person name="Yang R."/>
            <person name="Briner A.E."/>
            <person name="Felis G.E."/>
            <person name="de Vos W.M."/>
            <person name="Barrangou R."/>
            <person name="Klaenhammer T.R."/>
            <person name="Caufield P.W."/>
            <person name="Cui Y."/>
            <person name="Zhang H."/>
            <person name="O'Toole P.W."/>
        </authorList>
    </citation>
    <scope>NUCLEOTIDE SEQUENCE [LARGE SCALE GENOMIC DNA]</scope>
    <source>
        <strain evidence="4 5">DSM 19972</strain>
    </source>
</reference>
<protein>
    <recommendedName>
        <fullName evidence="3">CRM domain-containing protein</fullName>
    </recommendedName>
</protein>
<dbReference type="SMART" id="SM01103">
    <property type="entry name" value="CRS1_YhbY"/>
    <property type="match status" value="1"/>
</dbReference>
<keyword evidence="1 2" id="KW-0694">RNA-binding</keyword>
<dbReference type="InterPro" id="IPR001890">
    <property type="entry name" value="RNA-binding_CRM"/>
</dbReference>
<name>A0A0R1M933_9LACO</name>
<dbReference type="Gene3D" id="3.30.110.60">
    <property type="entry name" value="YhbY-like"/>
    <property type="match status" value="1"/>
</dbReference>
<evidence type="ECO:0000259" key="3">
    <source>
        <dbReference type="PROSITE" id="PS51295"/>
    </source>
</evidence>
<accession>A0A0R1M933</accession>
<dbReference type="Pfam" id="PF01985">
    <property type="entry name" value="CRS1_YhbY"/>
    <property type="match status" value="1"/>
</dbReference>
<dbReference type="NCBIfam" id="TIGR00253">
    <property type="entry name" value="RNA_bind_YhbY"/>
    <property type="match status" value="1"/>
</dbReference>
<dbReference type="RefSeq" id="WP_057896690.1">
    <property type="nucleotide sequence ID" value="NZ_AZEH01000039.1"/>
</dbReference>
<dbReference type="STRING" id="1423777.FD46_GL001880"/>
<sequence>MLTGKQKRYLKAQAHGMRPIFQIGKEGLTGQWFKQVINALDKRELLKVNVLQGSLINTKDAGTYIANHSEITVVQVIGHVLVLYRKSEHVQNRNFSVELQKIVQIKE</sequence>